<dbReference type="EMBL" id="MK072133">
    <property type="protein sequence ID" value="AYV79060.1"/>
    <property type="molecule type" value="Genomic_DNA"/>
</dbReference>
<proteinExistence type="predicted"/>
<gene>
    <name evidence="1" type="ORF">Faunusvirus2_7</name>
</gene>
<evidence type="ECO:0000313" key="1">
    <source>
        <dbReference type="EMBL" id="AYV79060.1"/>
    </source>
</evidence>
<name>A0A3G4ZW29_9VIRU</name>
<reference evidence="1" key="1">
    <citation type="submission" date="2018-10" db="EMBL/GenBank/DDBJ databases">
        <title>Hidden diversity of soil giant viruses.</title>
        <authorList>
            <person name="Schulz F."/>
            <person name="Alteio L."/>
            <person name="Goudeau D."/>
            <person name="Ryan E.M."/>
            <person name="Malmstrom R.R."/>
            <person name="Blanchard J."/>
            <person name="Woyke T."/>
        </authorList>
    </citation>
    <scope>NUCLEOTIDE SEQUENCE</scope>
    <source>
        <strain evidence="1">FNV1</strain>
    </source>
</reference>
<accession>A0A3G4ZW29</accession>
<protein>
    <submittedName>
        <fullName evidence="1">Uncharacterized protein</fullName>
    </submittedName>
</protein>
<sequence length="124" mass="14353">MTEVKAVPRTELTPGDCSKLRAVALQLEWLQLKCTLGTVRQLIKNQDKQALIYLFKNGNNWYRPNTTKHVSDAETIEGDNYNLQHIVADCLKIDQTAINFLYMKYGNCTLEHFYRRVNTEKISS</sequence>
<organism evidence="1">
    <name type="scientific">Faunusvirus sp</name>
    <dbReference type="NCBI Taxonomy" id="2487766"/>
    <lineage>
        <taxon>Viruses</taxon>
        <taxon>Varidnaviria</taxon>
        <taxon>Bamfordvirae</taxon>
        <taxon>Nucleocytoviricota</taxon>
        <taxon>Megaviricetes</taxon>
        <taxon>Imitervirales</taxon>
        <taxon>Mimiviridae</taxon>
    </lineage>
</organism>